<dbReference type="PROSITE" id="PS00178">
    <property type="entry name" value="AA_TRNA_LIGASE_I"/>
    <property type="match status" value="1"/>
</dbReference>
<dbReference type="SUPFAM" id="SSF55174">
    <property type="entry name" value="Alpha-L RNA-binding motif"/>
    <property type="match status" value="1"/>
</dbReference>
<evidence type="ECO:0000259" key="13">
    <source>
        <dbReference type="Pfam" id="PF22421"/>
    </source>
</evidence>
<comment type="similarity">
    <text evidence="10 11">Belongs to the class-I aminoacyl-tRNA synthetase family. TyrS type 1 subfamily.</text>
</comment>
<dbReference type="InterPro" id="IPR024107">
    <property type="entry name" value="Tyr-tRNA-ligase_bac_1"/>
</dbReference>
<proteinExistence type="inferred from homology"/>
<sequence length="428" mass="47709">MTSLFDDLNRRGLIAQTTNADELKTFLQQPQTVYCGFDPTAGSLHIGHLVPLLMLKRFYDAGHQVIALVGGATGAIGDPSFKAAERSLNSMTTVDEFAAQLSEQITTLMQPHLGLDLKLINNKDWFWSMNIVAFFRDVGKHFSVNEMMRRESVKQRLDRPDVGISFTEFSYTLLQSYDFVQLNQHHGVTLQIGGNDQWGNIVSGIDLTRRLNQTKVDGLTLPLITKSDGTKFGKTETGTIWLDSDKTSPYSFYQFWLNTADADVYRMLGYYTFLSMDKIAAIRQQDEASGHKPQAQQILAEAITAFVHGEAGLNSAKRITEALFAGHAKKDQAQAGIAQLSEGELQQLELDGLPCYTVHPTAELAQVLVDAELAPSKGKAREQIQAGAIRLNGEQMAQDETIGQQFALYDRYWLLQRGKKHFALLKKV</sequence>
<dbReference type="NCBIfam" id="TIGR00234">
    <property type="entry name" value="tyrS"/>
    <property type="match status" value="1"/>
</dbReference>
<dbReference type="InterPro" id="IPR054608">
    <property type="entry name" value="SYY-like_C"/>
</dbReference>
<dbReference type="InterPro" id="IPR024088">
    <property type="entry name" value="Tyr-tRNA-ligase_bac-type"/>
</dbReference>
<feature type="domain" description="Tyrosine--tRNA ligase SYY-like C-terminal" evidence="13">
    <location>
        <begin position="344"/>
        <end position="425"/>
    </location>
</feature>
<dbReference type="CDD" id="cd00165">
    <property type="entry name" value="S4"/>
    <property type="match status" value="1"/>
</dbReference>
<dbReference type="GO" id="GO:0005524">
    <property type="term" value="F:ATP binding"/>
    <property type="evidence" value="ECO:0007669"/>
    <property type="project" value="UniProtKB-UniRule"/>
</dbReference>
<evidence type="ECO:0000256" key="11">
    <source>
        <dbReference type="HAMAP-Rule" id="MF_02006"/>
    </source>
</evidence>
<dbReference type="InterPro" id="IPR002305">
    <property type="entry name" value="aa-tRNA-synth_Ic"/>
</dbReference>
<dbReference type="GO" id="GO:0005829">
    <property type="term" value="C:cytosol"/>
    <property type="evidence" value="ECO:0007669"/>
    <property type="project" value="TreeGrafter"/>
</dbReference>
<keyword evidence="2 11" id="KW-0963">Cytoplasm</keyword>
<comment type="caution">
    <text evidence="14">The sequence shown here is derived from an EMBL/GenBank/DDBJ whole genome shotgun (WGS) entry which is preliminary data.</text>
</comment>
<protein>
    <recommendedName>
        <fullName evidence="11">Tyrosine--tRNA ligase</fullName>
        <ecNumber evidence="11">6.1.1.1</ecNumber>
    </recommendedName>
    <alternativeName>
        <fullName evidence="11">Tyrosyl-tRNA synthetase</fullName>
        <shortName evidence="11">TyrRS</shortName>
    </alternativeName>
</protein>
<dbReference type="InterPro" id="IPR036986">
    <property type="entry name" value="S4_RNA-bd_sf"/>
</dbReference>
<feature type="short sequence motif" description="'HIGH' region" evidence="11">
    <location>
        <begin position="39"/>
        <end position="48"/>
    </location>
</feature>
<dbReference type="FunFam" id="3.40.50.620:FF:000008">
    <property type="entry name" value="Tyrosine--tRNA ligase"/>
    <property type="match status" value="1"/>
</dbReference>
<name>A0A1T1H7W2_OCELI</name>
<feature type="binding site" evidence="11">
    <location>
        <position position="171"/>
    </location>
    <ligand>
        <name>L-tyrosine</name>
        <dbReference type="ChEBI" id="CHEBI:58315"/>
    </ligand>
</feature>
<dbReference type="PRINTS" id="PR01040">
    <property type="entry name" value="TRNASYNTHTYR"/>
</dbReference>
<dbReference type="HAMAP" id="MF_02006">
    <property type="entry name" value="Tyr_tRNA_synth_type1"/>
    <property type="match status" value="1"/>
</dbReference>
<evidence type="ECO:0000313" key="15">
    <source>
        <dbReference type="Proteomes" id="UP000190064"/>
    </source>
</evidence>
<evidence type="ECO:0000313" key="14">
    <source>
        <dbReference type="EMBL" id="OOV85969.1"/>
    </source>
</evidence>
<dbReference type="SUPFAM" id="SSF52374">
    <property type="entry name" value="Nucleotidylyl transferase"/>
    <property type="match status" value="1"/>
</dbReference>
<evidence type="ECO:0000256" key="12">
    <source>
        <dbReference type="PROSITE-ProRule" id="PRU00182"/>
    </source>
</evidence>
<dbReference type="GO" id="GO:0004831">
    <property type="term" value="F:tyrosine-tRNA ligase activity"/>
    <property type="evidence" value="ECO:0007669"/>
    <property type="project" value="UniProtKB-UniRule"/>
</dbReference>
<keyword evidence="4 11" id="KW-0547">Nucleotide-binding</keyword>
<dbReference type="AlphaFoldDB" id="A0A1T1H7W2"/>
<evidence type="ECO:0000256" key="10">
    <source>
        <dbReference type="ARBA" id="ARBA00060965"/>
    </source>
</evidence>
<feature type="binding site" evidence="11">
    <location>
        <position position="34"/>
    </location>
    <ligand>
        <name>L-tyrosine</name>
        <dbReference type="ChEBI" id="CHEBI:58315"/>
    </ligand>
</feature>
<dbReference type="InterPro" id="IPR002307">
    <property type="entry name" value="Tyr-tRNA-ligase"/>
</dbReference>
<dbReference type="RefSeq" id="WP_078320777.1">
    <property type="nucleotide sequence ID" value="NZ_FXTS01000011.1"/>
</dbReference>
<dbReference type="Proteomes" id="UP000190064">
    <property type="component" value="Unassembled WGS sequence"/>
</dbReference>
<evidence type="ECO:0000256" key="4">
    <source>
        <dbReference type="ARBA" id="ARBA00022741"/>
    </source>
</evidence>
<organism evidence="14 15">
    <name type="scientific">Oceanospirillum linum</name>
    <dbReference type="NCBI Taxonomy" id="966"/>
    <lineage>
        <taxon>Bacteria</taxon>
        <taxon>Pseudomonadati</taxon>
        <taxon>Pseudomonadota</taxon>
        <taxon>Gammaproteobacteria</taxon>
        <taxon>Oceanospirillales</taxon>
        <taxon>Oceanospirillaceae</taxon>
        <taxon>Oceanospirillum</taxon>
    </lineage>
</organism>
<evidence type="ECO:0000256" key="8">
    <source>
        <dbReference type="ARBA" id="ARBA00023146"/>
    </source>
</evidence>
<comment type="subunit">
    <text evidence="11">Homodimer.</text>
</comment>
<dbReference type="EC" id="6.1.1.1" evidence="11"/>
<evidence type="ECO:0000256" key="3">
    <source>
        <dbReference type="ARBA" id="ARBA00022598"/>
    </source>
</evidence>
<keyword evidence="7 11" id="KW-0648">Protein biosynthesis</keyword>
<dbReference type="Gene3D" id="3.40.50.620">
    <property type="entry name" value="HUPs"/>
    <property type="match status" value="1"/>
</dbReference>
<evidence type="ECO:0000256" key="9">
    <source>
        <dbReference type="ARBA" id="ARBA00048248"/>
    </source>
</evidence>
<evidence type="ECO:0000256" key="6">
    <source>
        <dbReference type="ARBA" id="ARBA00022884"/>
    </source>
</evidence>
<dbReference type="PROSITE" id="PS50889">
    <property type="entry name" value="S4"/>
    <property type="match status" value="1"/>
</dbReference>
<feature type="short sequence motif" description="'KMSKS' region" evidence="11">
    <location>
        <begin position="231"/>
        <end position="235"/>
    </location>
</feature>
<dbReference type="CDD" id="cd00805">
    <property type="entry name" value="TyrRS_core"/>
    <property type="match status" value="1"/>
</dbReference>
<dbReference type="GO" id="GO:0006437">
    <property type="term" value="P:tyrosyl-tRNA aminoacylation"/>
    <property type="evidence" value="ECO:0007669"/>
    <property type="project" value="UniProtKB-UniRule"/>
</dbReference>
<dbReference type="GO" id="GO:0042803">
    <property type="term" value="F:protein homodimerization activity"/>
    <property type="evidence" value="ECO:0007669"/>
    <property type="project" value="UniProtKB-ARBA"/>
</dbReference>
<keyword evidence="3 11" id="KW-0436">Ligase</keyword>
<dbReference type="STRING" id="966.BTA35_0215800"/>
<reference evidence="14" key="1">
    <citation type="submission" date="2017-02" db="EMBL/GenBank/DDBJ databases">
        <title>Draft Genome Sequence of the Salt Water Bacterium Oceanospirillum linum ATCC 11336.</title>
        <authorList>
            <person name="Trachtenberg A.M."/>
            <person name="Carney J.G."/>
            <person name="Linnane J.D."/>
            <person name="Rheaume B.A."/>
            <person name="Pitts N.L."/>
            <person name="Mykles D.L."/>
            <person name="Maclea K.S."/>
        </authorList>
    </citation>
    <scope>NUCLEOTIDE SEQUENCE [LARGE SCALE GENOMIC DNA]</scope>
    <source>
        <strain evidence="14">ATCC 11336</strain>
    </source>
</reference>
<dbReference type="Pfam" id="PF00579">
    <property type="entry name" value="tRNA-synt_1b"/>
    <property type="match status" value="1"/>
</dbReference>
<dbReference type="Gene3D" id="1.10.240.10">
    <property type="entry name" value="Tyrosyl-Transfer RNA Synthetase"/>
    <property type="match status" value="1"/>
</dbReference>
<keyword evidence="15" id="KW-1185">Reference proteome</keyword>
<comment type="function">
    <text evidence="11">Catalyzes the attachment of tyrosine to tRNA(Tyr) in a two-step reaction: tyrosine is first activated by ATP to form Tyr-AMP and then transferred to the acceptor end of tRNA(Tyr).</text>
</comment>
<dbReference type="Pfam" id="PF22421">
    <property type="entry name" value="SYY_C-terminal"/>
    <property type="match status" value="1"/>
</dbReference>
<gene>
    <name evidence="11" type="primary">tyrS</name>
    <name evidence="14" type="ORF">BTA35_0215800</name>
</gene>
<evidence type="ECO:0000256" key="1">
    <source>
        <dbReference type="ARBA" id="ARBA00004496"/>
    </source>
</evidence>
<feature type="binding site" evidence="11">
    <location>
        <position position="175"/>
    </location>
    <ligand>
        <name>L-tyrosine</name>
        <dbReference type="ChEBI" id="CHEBI:58315"/>
    </ligand>
</feature>
<comment type="subcellular location">
    <subcellularLocation>
        <location evidence="1 11">Cytoplasm</location>
    </subcellularLocation>
</comment>
<dbReference type="PANTHER" id="PTHR11766:SF0">
    <property type="entry name" value="TYROSINE--TRNA LIGASE, MITOCHONDRIAL"/>
    <property type="match status" value="1"/>
</dbReference>
<dbReference type="FunFam" id="1.10.240.10:FF:000001">
    <property type="entry name" value="Tyrosine--tRNA ligase"/>
    <property type="match status" value="1"/>
</dbReference>
<dbReference type="EMBL" id="MTSD02000010">
    <property type="protein sequence ID" value="OOV85969.1"/>
    <property type="molecule type" value="Genomic_DNA"/>
</dbReference>
<keyword evidence="6 12" id="KW-0694">RNA-binding</keyword>
<dbReference type="Gene3D" id="3.10.290.10">
    <property type="entry name" value="RNA-binding S4 domain"/>
    <property type="match status" value="1"/>
</dbReference>
<dbReference type="PANTHER" id="PTHR11766">
    <property type="entry name" value="TYROSYL-TRNA SYNTHETASE"/>
    <property type="match status" value="1"/>
</dbReference>
<dbReference type="InterPro" id="IPR001412">
    <property type="entry name" value="aa-tRNA-synth_I_CS"/>
</dbReference>
<keyword evidence="8 11" id="KW-0030">Aminoacyl-tRNA synthetase</keyword>
<evidence type="ECO:0000256" key="5">
    <source>
        <dbReference type="ARBA" id="ARBA00022840"/>
    </source>
</evidence>
<dbReference type="InterPro" id="IPR014729">
    <property type="entry name" value="Rossmann-like_a/b/a_fold"/>
</dbReference>
<evidence type="ECO:0000256" key="7">
    <source>
        <dbReference type="ARBA" id="ARBA00022917"/>
    </source>
</evidence>
<comment type="catalytic activity">
    <reaction evidence="9 11">
        <text>tRNA(Tyr) + L-tyrosine + ATP = L-tyrosyl-tRNA(Tyr) + AMP + diphosphate + H(+)</text>
        <dbReference type="Rhea" id="RHEA:10220"/>
        <dbReference type="Rhea" id="RHEA-COMP:9706"/>
        <dbReference type="Rhea" id="RHEA-COMP:9707"/>
        <dbReference type="ChEBI" id="CHEBI:15378"/>
        <dbReference type="ChEBI" id="CHEBI:30616"/>
        <dbReference type="ChEBI" id="CHEBI:33019"/>
        <dbReference type="ChEBI" id="CHEBI:58315"/>
        <dbReference type="ChEBI" id="CHEBI:78442"/>
        <dbReference type="ChEBI" id="CHEBI:78536"/>
        <dbReference type="ChEBI" id="CHEBI:456215"/>
        <dbReference type="EC" id="6.1.1.1"/>
    </reaction>
</comment>
<feature type="binding site" evidence="11">
    <location>
        <position position="234"/>
    </location>
    <ligand>
        <name>ATP</name>
        <dbReference type="ChEBI" id="CHEBI:30616"/>
    </ligand>
</feature>
<keyword evidence="5 11" id="KW-0067">ATP-binding</keyword>
<evidence type="ECO:0000256" key="2">
    <source>
        <dbReference type="ARBA" id="ARBA00022490"/>
    </source>
</evidence>
<dbReference type="GO" id="GO:0003723">
    <property type="term" value="F:RNA binding"/>
    <property type="evidence" value="ECO:0007669"/>
    <property type="project" value="UniProtKB-KW"/>
</dbReference>
<accession>A0A1T1H7W2</accession>